<comment type="caution">
    <text evidence="2">The sequence shown here is derived from an EMBL/GenBank/DDBJ whole genome shotgun (WGS) entry which is preliminary data.</text>
</comment>
<evidence type="ECO:0000256" key="1">
    <source>
        <dbReference type="SAM" id="MobiDB-lite"/>
    </source>
</evidence>
<feature type="compositionally biased region" description="Basic residues" evidence="1">
    <location>
        <begin position="431"/>
        <end position="443"/>
    </location>
</feature>
<feature type="compositionally biased region" description="Basic residues" evidence="1">
    <location>
        <begin position="523"/>
        <end position="540"/>
    </location>
</feature>
<reference evidence="2 3" key="1">
    <citation type="journal article" date="2012" name="Genome Biol.">
        <title>Genome and low-iron response of an oceanic diatom adapted to chronic iron limitation.</title>
        <authorList>
            <person name="Lommer M."/>
            <person name="Specht M."/>
            <person name="Roy A.S."/>
            <person name="Kraemer L."/>
            <person name="Andreson R."/>
            <person name="Gutowska M.A."/>
            <person name="Wolf J."/>
            <person name="Bergner S.V."/>
            <person name="Schilhabel M.B."/>
            <person name="Klostermeier U.C."/>
            <person name="Beiko R.G."/>
            <person name="Rosenstiel P."/>
            <person name="Hippler M."/>
            <person name="Laroche J."/>
        </authorList>
    </citation>
    <scope>NUCLEOTIDE SEQUENCE [LARGE SCALE GENOMIC DNA]</scope>
    <source>
        <strain evidence="2 3">CCMP1005</strain>
    </source>
</reference>
<feature type="compositionally biased region" description="Polar residues" evidence="1">
    <location>
        <begin position="61"/>
        <end position="70"/>
    </location>
</feature>
<dbReference type="OMA" id="TDCEEST"/>
<feature type="region of interest" description="Disordered" evidence="1">
    <location>
        <begin position="1"/>
        <end position="261"/>
    </location>
</feature>
<feature type="compositionally biased region" description="Low complexity" evidence="1">
    <location>
        <begin position="13"/>
        <end position="42"/>
    </location>
</feature>
<feature type="compositionally biased region" description="Basic and acidic residues" evidence="1">
    <location>
        <begin position="418"/>
        <end position="430"/>
    </location>
</feature>
<gene>
    <name evidence="2" type="ORF">THAOC_36802</name>
</gene>
<feature type="compositionally biased region" description="Gly residues" evidence="1">
    <location>
        <begin position="184"/>
        <end position="198"/>
    </location>
</feature>
<feature type="compositionally biased region" description="Low complexity" evidence="1">
    <location>
        <begin position="227"/>
        <end position="237"/>
    </location>
</feature>
<protein>
    <submittedName>
        <fullName evidence="2">Uncharacterized protein</fullName>
    </submittedName>
</protein>
<dbReference type="EMBL" id="AGNL01049410">
    <property type="protein sequence ID" value="EJK44643.1"/>
    <property type="molecule type" value="Genomic_DNA"/>
</dbReference>
<dbReference type="Proteomes" id="UP000266841">
    <property type="component" value="Unassembled WGS sequence"/>
</dbReference>
<feature type="compositionally biased region" description="Low complexity" evidence="1">
    <location>
        <begin position="99"/>
        <end position="111"/>
    </location>
</feature>
<feature type="compositionally biased region" description="Basic and acidic residues" evidence="1">
    <location>
        <begin position="86"/>
        <end position="96"/>
    </location>
</feature>
<feature type="compositionally biased region" description="Basic and acidic residues" evidence="1">
    <location>
        <begin position="396"/>
        <end position="408"/>
    </location>
</feature>
<dbReference type="eggNOG" id="ENOG502T7WR">
    <property type="taxonomic scope" value="Eukaryota"/>
</dbReference>
<accession>K0QZ04</accession>
<feature type="compositionally biased region" description="Polar residues" evidence="1">
    <location>
        <begin position="133"/>
        <end position="142"/>
    </location>
</feature>
<evidence type="ECO:0000313" key="3">
    <source>
        <dbReference type="Proteomes" id="UP000266841"/>
    </source>
</evidence>
<proteinExistence type="predicted"/>
<keyword evidence="3" id="KW-1185">Reference proteome</keyword>
<feature type="compositionally biased region" description="Basic and acidic residues" evidence="1">
    <location>
        <begin position="1"/>
        <end position="10"/>
    </location>
</feature>
<feature type="compositionally biased region" description="Basic and acidic residues" evidence="1">
    <location>
        <begin position="306"/>
        <end position="323"/>
    </location>
</feature>
<feature type="compositionally biased region" description="Basic and acidic residues" evidence="1">
    <location>
        <begin position="594"/>
        <end position="603"/>
    </location>
</feature>
<name>K0QZ04_THAOC</name>
<feature type="compositionally biased region" description="Polar residues" evidence="1">
    <location>
        <begin position="203"/>
        <end position="224"/>
    </location>
</feature>
<dbReference type="AlphaFoldDB" id="K0QZ04"/>
<sequence length="734" mass="78425">MNSRPDDHEMTTASSRVSARSRFSASPSASSLLAQSNSASKSKGGINGRGSYDSDDDSEQGRTASRSSSVADRKKRGGVSGAASRELGEVERDIRLARSRSSSSAASGTSAGKDRPWRTPSSGSDRKSVRAASASSGRWSQYETEDLAEESRRATSEAASRLASRLADGAGEEVPYDPAAPMGGDAGSGYGGGGGGGGDETEALQSNGNSLPGPGTSRSSTTDYVKSRLSSLLSSRSDGPEATVDYTATNSTSNQHDRVRNEALKMLKIADSCLAESPVNSPKGSRNSSAAGSGLFRTGGGGMAMRELHPEESERMSLRRDTDVSSIKGIDKFAGTEGGVPPPPRFDGRFDVGSPSSPPGHARRRQRGGHPLAVVEPVLRRTAAHGDHRRSRQRAHAREDGRAPRVAEQDQVGPGPVPRERRGDGREPRGVRRLHPGVVRRTRPGGGVDVDQGHVLDVGPRAQLGRDDAEPRAGGEGEGPASQRPDRGTVQRGPARGHRRPRVEGTVGVGGQVPHAGDELLRRGRRAVPVRPVRPVHSRPRGVAEGRGIRRPPGQRERRQGEHVPGVRVRAGREHPEGESGAGPRRARRPRLGRLRDQEEERGGPQVLGRQPRQAREQLASPPRRRVLSRRRGELRLPPQVDALRLDQPCRAGDQHGGVDDPPPEERRVDEVEATAVRRRLLERRHTRPRPPLVEAGGVLLAGRRGRQGAEQAGPVPARELVGVVRGLQAVRRG</sequence>
<evidence type="ECO:0000313" key="2">
    <source>
        <dbReference type="EMBL" id="EJK44643.1"/>
    </source>
</evidence>
<feature type="compositionally biased region" description="Polar residues" evidence="1">
    <location>
        <begin position="278"/>
        <end position="291"/>
    </location>
</feature>
<feature type="region of interest" description="Disordered" evidence="1">
    <location>
        <begin position="276"/>
        <end position="644"/>
    </location>
</feature>
<organism evidence="2 3">
    <name type="scientific">Thalassiosira oceanica</name>
    <name type="common">Marine diatom</name>
    <dbReference type="NCBI Taxonomy" id="159749"/>
    <lineage>
        <taxon>Eukaryota</taxon>
        <taxon>Sar</taxon>
        <taxon>Stramenopiles</taxon>
        <taxon>Ochrophyta</taxon>
        <taxon>Bacillariophyta</taxon>
        <taxon>Coscinodiscophyceae</taxon>
        <taxon>Thalassiosirophycidae</taxon>
        <taxon>Thalassiosirales</taxon>
        <taxon>Thalassiosiraceae</taxon>
        <taxon>Thalassiosira</taxon>
    </lineage>
</organism>
<feature type="compositionally biased region" description="Low complexity" evidence="1">
    <location>
        <begin position="156"/>
        <end position="167"/>
    </location>
</feature>
<feature type="compositionally biased region" description="Basic and acidic residues" evidence="1">
    <location>
        <begin position="542"/>
        <end position="562"/>
    </location>
</feature>
<feature type="compositionally biased region" description="Basic and acidic residues" evidence="1">
    <location>
        <begin position="464"/>
        <end position="475"/>
    </location>
</feature>